<comment type="subcellular location">
    <subcellularLocation>
        <location evidence="1">Membrane</location>
        <topology evidence="1">Multi-pass membrane protein</topology>
    </subcellularLocation>
</comment>
<dbReference type="Pfam" id="PF13967">
    <property type="entry name" value="RSN1_TM"/>
    <property type="match status" value="1"/>
</dbReference>
<evidence type="ECO:0000256" key="1">
    <source>
        <dbReference type="ARBA" id="ARBA00004141"/>
    </source>
</evidence>
<evidence type="ECO:0000256" key="2">
    <source>
        <dbReference type="ARBA" id="ARBA00007779"/>
    </source>
</evidence>
<name>A0AAJ7E0C0_9HYME</name>
<evidence type="ECO:0000256" key="4">
    <source>
        <dbReference type="ARBA" id="ARBA00022692"/>
    </source>
</evidence>
<feature type="transmembrane region" description="Helical" evidence="8">
    <location>
        <begin position="674"/>
        <end position="695"/>
    </location>
</feature>
<evidence type="ECO:0000259" key="9">
    <source>
        <dbReference type="Pfam" id="PF02714"/>
    </source>
</evidence>
<gene>
    <name evidence="13" type="primary">LOC105366294</name>
</gene>
<dbReference type="InterPro" id="IPR032880">
    <property type="entry name" value="CSC1/OSCA1-like_N"/>
</dbReference>
<dbReference type="InterPro" id="IPR027815">
    <property type="entry name" value="CSC1/OSCA1-like_cyt"/>
</dbReference>
<accession>A0AAJ7E0C0</accession>
<reference evidence="13" key="1">
    <citation type="submission" date="2025-08" db="UniProtKB">
        <authorList>
            <consortium name="RefSeq"/>
        </authorList>
    </citation>
    <scope>IDENTIFICATION</scope>
</reference>
<feature type="transmembrane region" description="Helical" evidence="8">
    <location>
        <begin position="398"/>
        <end position="422"/>
    </location>
</feature>
<comment type="similarity">
    <text evidence="2">Belongs to the CSC1 (TC 1.A.17) family.</text>
</comment>
<dbReference type="InterPro" id="IPR003864">
    <property type="entry name" value="CSC1/OSCA1-like_7TM"/>
</dbReference>
<feature type="domain" description="CSC1/OSCA1-like 7TM region" evidence="9">
    <location>
        <begin position="403"/>
        <end position="640"/>
    </location>
</feature>
<evidence type="ECO:0000256" key="8">
    <source>
        <dbReference type="SAM" id="Phobius"/>
    </source>
</evidence>
<feature type="transmembrane region" description="Helical" evidence="8">
    <location>
        <begin position="485"/>
        <end position="508"/>
    </location>
</feature>
<dbReference type="InterPro" id="IPR045122">
    <property type="entry name" value="Csc1-like"/>
</dbReference>
<keyword evidence="6 8" id="KW-0472">Membrane</keyword>
<dbReference type="GO" id="GO:0005227">
    <property type="term" value="F:calcium-activated cation channel activity"/>
    <property type="evidence" value="ECO:0007669"/>
    <property type="project" value="InterPro"/>
</dbReference>
<keyword evidence="5 8" id="KW-1133">Transmembrane helix</keyword>
<feature type="transmembrane region" description="Helical" evidence="8">
    <location>
        <begin position="43"/>
        <end position="60"/>
    </location>
</feature>
<feature type="region of interest" description="Disordered" evidence="7">
    <location>
        <begin position="731"/>
        <end position="769"/>
    </location>
</feature>
<feature type="transmembrane region" description="Helical" evidence="8">
    <location>
        <begin position="442"/>
        <end position="464"/>
    </location>
</feature>
<dbReference type="KEGG" id="csol:105366294"/>
<dbReference type="AlphaFoldDB" id="A0AAJ7E0C0"/>
<dbReference type="Pfam" id="PF14703">
    <property type="entry name" value="PHM7_cyt"/>
    <property type="match status" value="1"/>
</dbReference>
<keyword evidence="4 8" id="KW-0812">Transmembrane</keyword>
<protein>
    <submittedName>
        <fullName evidence="13">CSC1-like protein 2</fullName>
    </submittedName>
</protein>
<keyword evidence="12" id="KW-1185">Reference proteome</keyword>
<evidence type="ECO:0000313" key="12">
    <source>
        <dbReference type="Proteomes" id="UP000695007"/>
    </source>
</evidence>
<organism evidence="12 13">
    <name type="scientific">Ceratosolen solmsi marchali</name>
    <dbReference type="NCBI Taxonomy" id="326594"/>
    <lineage>
        <taxon>Eukaryota</taxon>
        <taxon>Metazoa</taxon>
        <taxon>Ecdysozoa</taxon>
        <taxon>Arthropoda</taxon>
        <taxon>Hexapoda</taxon>
        <taxon>Insecta</taxon>
        <taxon>Pterygota</taxon>
        <taxon>Neoptera</taxon>
        <taxon>Endopterygota</taxon>
        <taxon>Hymenoptera</taxon>
        <taxon>Apocrita</taxon>
        <taxon>Proctotrupomorpha</taxon>
        <taxon>Chalcidoidea</taxon>
        <taxon>Agaonidae</taxon>
        <taxon>Agaoninae</taxon>
        <taxon>Ceratosolen</taxon>
    </lineage>
</organism>
<feature type="transmembrane region" description="Helical" evidence="8">
    <location>
        <begin position="191"/>
        <end position="210"/>
    </location>
</feature>
<evidence type="ECO:0000256" key="5">
    <source>
        <dbReference type="ARBA" id="ARBA00022989"/>
    </source>
</evidence>
<evidence type="ECO:0000259" key="11">
    <source>
        <dbReference type="Pfam" id="PF14703"/>
    </source>
</evidence>
<dbReference type="PANTHER" id="PTHR13018">
    <property type="entry name" value="PROBABLE MEMBRANE PROTEIN DUF221-RELATED"/>
    <property type="match status" value="1"/>
</dbReference>
<evidence type="ECO:0000313" key="13">
    <source>
        <dbReference type="RefSeq" id="XP_011502995.1"/>
    </source>
</evidence>
<dbReference type="GeneID" id="105366294"/>
<evidence type="ECO:0000256" key="7">
    <source>
        <dbReference type="SAM" id="MobiDB-lite"/>
    </source>
</evidence>
<proteinExistence type="inferred from homology"/>
<feature type="transmembrane region" description="Helical" evidence="8">
    <location>
        <begin position="146"/>
        <end position="166"/>
    </location>
</feature>
<dbReference type="GO" id="GO:0005886">
    <property type="term" value="C:plasma membrane"/>
    <property type="evidence" value="ECO:0007669"/>
    <property type="project" value="TreeGrafter"/>
</dbReference>
<dbReference type="RefSeq" id="XP_011502995.1">
    <property type="nucleotide sequence ID" value="XM_011504693.1"/>
</dbReference>
<evidence type="ECO:0000256" key="3">
    <source>
        <dbReference type="ARBA" id="ARBA00022448"/>
    </source>
</evidence>
<feature type="domain" description="CSC1/OSCA1-like N-terminal transmembrane" evidence="10">
    <location>
        <begin position="43"/>
        <end position="203"/>
    </location>
</feature>
<sequence length="769" mass="85205">MEAETEYYPNISQYTSPSADQCVLVRRNTTFVTNLYNGVPDNLLMNSVAFFCLVLLFGLLRKKAWNYGRLALLHKTENRWMELFYGDNETRDAEVTCIEASVNSHLSHADRGFLSWIVTAFKLPDEELLKRAGPDGLLYVSFQRHLIILTAVMTVVSICIFLPINFHGNIVGDTSAFSHTTLSNLDSKSPWLWMHTLILLLYLPIGAYVMRRFIKQVRDIKPAGELAARTLLITEIPKHQCNVEGLTEYFNEAFPTLTVEDVTLAYDIKQLSKLDAERDCAEQARLYCENYNRRKGPLKLYPQPCGQIIGCCFKQKQVDALEFYTAEEARLTALVEEERKIALSRPIGVAFVTLGTPGTARSMRRQLRSSPSIKWVVDYAPAPADIFWENLSIARPCWYFNAILINSSLFLIMFFLTTPAVVVTAVNSLPTTGEIKKLSPVLSAFLPTVLLVSVAALMPALVGRSELLVRHWTRSGLNGAVMRKTLLLLLLMVLILPSLGLTSAQALFEWTVNSPNKKARWECIFLPDQGALFVNYVITAALLGSGLELVRFPELALYTFRLCIARSRAERIYVRKAVLWEFPLGAHYAWLLLVFTMTTVYSLACPLITPFGLLYLLIKHLVDRHNLCFAYGPSVGGGQLSGAAANAAGAAPVLAQASFMALGLVRTGLSPLAAVQLSGLAVSILGLVTGATLPASKPKNQSSKRDLSAGQHFVAPVLRKKLNVNHLEETLTGSTSAQSSPSTKVYSTSSFTQGSPKLYQDYGRKPTNV</sequence>
<dbReference type="Pfam" id="PF02714">
    <property type="entry name" value="RSN1_7TM"/>
    <property type="match status" value="1"/>
</dbReference>
<keyword evidence="3" id="KW-0813">Transport</keyword>
<feature type="domain" description="CSC1/OSCA1-like cytosolic" evidence="11">
    <location>
        <begin position="228"/>
        <end position="390"/>
    </location>
</feature>
<feature type="transmembrane region" description="Helical" evidence="8">
    <location>
        <begin position="629"/>
        <end position="654"/>
    </location>
</feature>
<evidence type="ECO:0000256" key="6">
    <source>
        <dbReference type="ARBA" id="ARBA00023136"/>
    </source>
</evidence>
<dbReference type="Proteomes" id="UP000695007">
    <property type="component" value="Unplaced"/>
</dbReference>
<dbReference type="PANTHER" id="PTHR13018:SF5">
    <property type="entry name" value="RE44586P"/>
    <property type="match status" value="1"/>
</dbReference>
<evidence type="ECO:0000259" key="10">
    <source>
        <dbReference type="Pfam" id="PF13967"/>
    </source>
</evidence>
<feature type="transmembrane region" description="Helical" evidence="8">
    <location>
        <begin position="588"/>
        <end position="617"/>
    </location>
</feature>
<feature type="compositionally biased region" description="Low complexity" evidence="7">
    <location>
        <begin position="739"/>
        <end position="750"/>
    </location>
</feature>
<dbReference type="CTD" id="35779"/>